<accession>A0A398AQS9</accession>
<keyword evidence="3" id="KW-0539">Nucleus</keyword>
<dbReference type="InterPro" id="IPR051579">
    <property type="entry name" value="DDR_Transcriptional_Reg"/>
</dbReference>
<sequence length="448" mass="49872">MFAAAFRASAAVAAEKLLNSDCSTLANCNSSGQGATHNPCLEKKNVGEVLGNEECPPNMCVEKKNEGNKTARKLCFSLRMTRLKKTVLVLLTLKSLVGHHKRMPLEFVDKLISESGLKVDVEVEADCGRRREEKNQKPFRVLLAKKKKKKKKKKKQALIRKWLAAEAINDLHSGDAREIDNESNNLIGKKSSREGVVTRKYSKRLKGIHAVDNDVESMKPKTKKAKSVPAKASEKNVDEVVVSSTEKRGGELSNQRCKSNLLKQSSGGDEAEVLGCPKRRRRSARSISQDQDNEAPAFYTPVKSKASSKNVSPICMGDGLRVQEREDIIDEDLYILRDSKKEKEFGFNMGVSLTRARQNPLLKARRVFITPTTKPGLNTIMTLVKAVHGQLVERLGRSFLSEDKVPENLLVLSCEEDQDISIPFLERGAEEVYSSELLLNGIVTQKLE</sequence>
<evidence type="ECO:0000259" key="5">
    <source>
        <dbReference type="Pfam" id="PF16589"/>
    </source>
</evidence>
<dbReference type="Gene3D" id="3.40.50.10190">
    <property type="entry name" value="BRCT domain"/>
    <property type="match status" value="1"/>
</dbReference>
<organism evidence="6 7">
    <name type="scientific">Brassica campestris</name>
    <name type="common">Field mustard</name>
    <dbReference type="NCBI Taxonomy" id="3711"/>
    <lineage>
        <taxon>Eukaryota</taxon>
        <taxon>Viridiplantae</taxon>
        <taxon>Streptophyta</taxon>
        <taxon>Embryophyta</taxon>
        <taxon>Tracheophyta</taxon>
        <taxon>Spermatophyta</taxon>
        <taxon>Magnoliopsida</taxon>
        <taxon>eudicotyledons</taxon>
        <taxon>Gunneridae</taxon>
        <taxon>Pentapetalae</taxon>
        <taxon>rosids</taxon>
        <taxon>malvids</taxon>
        <taxon>Brassicales</taxon>
        <taxon>Brassicaceae</taxon>
        <taxon>Brassiceae</taxon>
        <taxon>Brassica</taxon>
    </lineage>
</organism>
<evidence type="ECO:0000256" key="2">
    <source>
        <dbReference type="ARBA" id="ARBA00022763"/>
    </source>
</evidence>
<dbReference type="PANTHER" id="PTHR23196">
    <property type="entry name" value="PAX TRANSCRIPTION ACTIVATION DOMAIN INTERACTING PROTEIN"/>
    <property type="match status" value="1"/>
</dbReference>
<dbReference type="EMBL" id="CM010628">
    <property type="protein sequence ID" value="RID80079.1"/>
    <property type="molecule type" value="Genomic_DNA"/>
</dbReference>
<dbReference type="PANTHER" id="PTHR23196:SF1">
    <property type="entry name" value="PAX-INTERACTING PROTEIN 1"/>
    <property type="match status" value="1"/>
</dbReference>
<feature type="region of interest" description="Disordered" evidence="4">
    <location>
        <begin position="239"/>
        <end position="303"/>
    </location>
</feature>
<dbReference type="InterPro" id="IPR036420">
    <property type="entry name" value="BRCT_dom_sf"/>
</dbReference>
<keyword evidence="2" id="KW-0227">DNA damage</keyword>
<dbReference type="GO" id="GO:0005634">
    <property type="term" value="C:nucleus"/>
    <property type="evidence" value="ECO:0007669"/>
    <property type="project" value="UniProtKB-SubCell"/>
</dbReference>
<dbReference type="AlphaFoldDB" id="A0A398AQS9"/>
<feature type="domain" description="BRCT" evidence="5">
    <location>
        <begin position="360"/>
        <end position="448"/>
    </location>
</feature>
<protein>
    <recommendedName>
        <fullName evidence="5">BRCT domain-containing protein</fullName>
    </recommendedName>
</protein>
<proteinExistence type="predicted"/>
<comment type="subcellular location">
    <subcellularLocation>
        <location evidence="1">Nucleus</location>
    </subcellularLocation>
</comment>
<evidence type="ECO:0000256" key="3">
    <source>
        <dbReference type="ARBA" id="ARBA00023242"/>
    </source>
</evidence>
<feature type="compositionally biased region" description="Polar residues" evidence="4">
    <location>
        <begin position="252"/>
        <end position="267"/>
    </location>
</feature>
<dbReference type="CDD" id="cd18432">
    <property type="entry name" value="BRCT_PAXIP1_rpt6_like"/>
    <property type="match status" value="1"/>
</dbReference>
<dbReference type="InterPro" id="IPR001357">
    <property type="entry name" value="BRCT_dom"/>
</dbReference>
<gene>
    <name evidence="6" type="ORF">BRARA_A02772</name>
</gene>
<dbReference type="GO" id="GO:0006974">
    <property type="term" value="P:DNA damage response"/>
    <property type="evidence" value="ECO:0007669"/>
    <property type="project" value="UniProtKB-KW"/>
</dbReference>
<name>A0A398AQS9_BRACM</name>
<evidence type="ECO:0000256" key="4">
    <source>
        <dbReference type="SAM" id="MobiDB-lite"/>
    </source>
</evidence>
<evidence type="ECO:0000313" key="7">
    <source>
        <dbReference type="Proteomes" id="UP000264353"/>
    </source>
</evidence>
<dbReference type="Pfam" id="PF16589">
    <property type="entry name" value="BRCT_2"/>
    <property type="match status" value="1"/>
</dbReference>
<evidence type="ECO:0000256" key="1">
    <source>
        <dbReference type="ARBA" id="ARBA00004123"/>
    </source>
</evidence>
<dbReference type="Proteomes" id="UP000264353">
    <property type="component" value="Chromosome A1"/>
</dbReference>
<evidence type="ECO:0000313" key="6">
    <source>
        <dbReference type="EMBL" id="RID80079.1"/>
    </source>
</evidence>
<reference evidence="6 7" key="1">
    <citation type="submission" date="2018-06" db="EMBL/GenBank/DDBJ databases">
        <title>WGS assembly of Brassica rapa FPsc.</title>
        <authorList>
            <person name="Bowman J."/>
            <person name="Kohchi T."/>
            <person name="Yamato K."/>
            <person name="Jenkins J."/>
            <person name="Shu S."/>
            <person name="Ishizaki K."/>
            <person name="Yamaoka S."/>
            <person name="Nishihama R."/>
            <person name="Nakamura Y."/>
            <person name="Berger F."/>
            <person name="Adam C."/>
            <person name="Aki S."/>
            <person name="Althoff F."/>
            <person name="Araki T."/>
            <person name="Arteaga-Vazquez M."/>
            <person name="Balasubrmanian S."/>
            <person name="Bauer D."/>
            <person name="Boehm C."/>
            <person name="Briginshaw L."/>
            <person name="Caballero-Perez J."/>
            <person name="Catarino B."/>
            <person name="Chen F."/>
            <person name="Chiyoda S."/>
            <person name="Chovatia M."/>
            <person name="Davies K."/>
            <person name="Delmans M."/>
            <person name="Demura T."/>
            <person name="Dierschke T."/>
            <person name="Dolan L."/>
            <person name="Dorantes-Acosta A."/>
            <person name="Eklund D."/>
            <person name="Florent S."/>
            <person name="Flores-Sandoval E."/>
            <person name="Fujiyama A."/>
            <person name="Fukuzawa H."/>
            <person name="Galik B."/>
            <person name="Grimanelli D."/>
            <person name="Grimwood J."/>
            <person name="Grossniklaus U."/>
            <person name="Hamada T."/>
            <person name="Haseloff J."/>
            <person name="Hetherington A."/>
            <person name="Higo A."/>
            <person name="Hirakawa Y."/>
            <person name="Hundley H."/>
            <person name="Ikeda Y."/>
            <person name="Inoue K."/>
            <person name="Inoue S."/>
            <person name="Ishida S."/>
            <person name="Jia Q."/>
            <person name="Kakita M."/>
            <person name="Kanazawa T."/>
            <person name="Kawai Y."/>
            <person name="Kawashima T."/>
            <person name="Kennedy M."/>
            <person name="Kinose K."/>
            <person name="Kinoshita T."/>
            <person name="Kohara Y."/>
            <person name="Koide E."/>
            <person name="Komatsu K."/>
            <person name="Kopischke S."/>
            <person name="Kubo M."/>
            <person name="Kyozuka J."/>
            <person name="Lagercrantz U."/>
            <person name="Lin S."/>
            <person name="Lindquist E."/>
            <person name="Lipzen A."/>
            <person name="Lu C."/>
            <person name="Luna E."/>
            <person name="Martienssen R."/>
            <person name="Minamino N."/>
            <person name="Mizutani M."/>
            <person name="Mizutani M."/>
            <person name="Mochizuki N."/>
            <person name="Monte I."/>
            <person name="Mosher R."/>
            <person name="Nagasaki H."/>
            <person name="Nakagami H."/>
            <person name="Naramoto S."/>
            <person name="Nishitani K."/>
            <person name="Ohtani M."/>
            <person name="Okamoto T."/>
            <person name="Okumura M."/>
            <person name="Phillips J."/>
            <person name="Pollak B."/>
            <person name="Reinders A."/>
            <person name="Roevekamp M."/>
            <person name="Sano R."/>
            <person name="Sawa S."/>
            <person name="Schmid M."/>
            <person name="Shirakawa M."/>
            <person name="Solano R."/>
            <person name="Spunde A."/>
            <person name="Suetsugu N."/>
            <person name="Sugano S."/>
            <person name="Sugiyama A."/>
            <person name="Sun R."/>
            <person name="Suzuki Y."/>
            <person name="Takenaka M."/>
            <person name="Takezawa D."/>
            <person name="Tomogane H."/>
            <person name="Tsuzuki M."/>
            <person name="Ueda T."/>
            <person name="Umeda M."/>
            <person name="Ward J."/>
            <person name="Watanabe Y."/>
            <person name="Yazaki K."/>
            <person name="Yokoyama R."/>
            <person name="Yoshitake Y."/>
            <person name="Yotsui I."/>
            <person name="Zachgo S."/>
            <person name="Schmutz J."/>
        </authorList>
    </citation>
    <scope>NUCLEOTIDE SEQUENCE [LARGE SCALE GENOMIC DNA]</scope>
    <source>
        <strain evidence="7">cv. B-3</strain>
    </source>
</reference>